<comment type="caution">
    <text evidence="1">The sequence shown here is derived from an EMBL/GenBank/DDBJ whole genome shotgun (WGS) entry which is preliminary data.</text>
</comment>
<name>X1SME9_9ZZZZ</name>
<proteinExistence type="predicted"/>
<organism evidence="1">
    <name type="scientific">marine sediment metagenome</name>
    <dbReference type="NCBI Taxonomy" id="412755"/>
    <lineage>
        <taxon>unclassified sequences</taxon>
        <taxon>metagenomes</taxon>
        <taxon>ecological metagenomes</taxon>
    </lineage>
</organism>
<sequence length="40" mass="4889">IKNNLSVGIYRDRKKYTGNRKRLMPGKLMTMINRHFDFKF</sequence>
<dbReference type="EMBL" id="BARW01013477">
    <property type="protein sequence ID" value="GAI80336.1"/>
    <property type="molecule type" value="Genomic_DNA"/>
</dbReference>
<dbReference type="AlphaFoldDB" id="X1SME9"/>
<gene>
    <name evidence="1" type="ORF">S12H4_24677</name>
</gene>
<evidence type="ECO:0000313" key="1">
    <source>
        <dbReference type="EMBL" id="GAI80336.1"/>
    </source>
</evidence>
<feature type="non-terminal residue" evidence="1">
    <location>
        <position position="1"/>
    </location>
</feature>
<accession>X1SME9</accession>
<reference evidence="1" key="1">
    <citation type="journal article" date="2014" name="Front. Microbiol.">
        <title>High frequency of phylogenetically diverse reductive dehalogenase-homologous genes in deep subseafloor sedimentary metagenomes.</title>
        <authorList>
            <person name="Kawai M."/>
            <person name="Futagami T."/>
            <person name="Toyoda A."/>
            <person name="Takaki Y."/>
            <person name="Nishi S."/>
            <person name="Hori S."/>
            <person name="Arai W."/>
            <person name="Tsubouchi T."/>
            <person name="Morono Y."/>
            <person name="Uchiyama I."/>
            <person name="Ito T."/>
            <person name="Fujiyama A."/>
            <person name="Inagaki F."/>
            <person name="Takami H."/>
        </authorList>
    </citation>
    <scope>NUCLEOTIDE SEQUENCE</scope>
    <source>
        <strain evidence="1">Expedition CK06-06</strain>
    </source>
</reference>
<protein>
    <submittedName>
        <fullName evidence="1">Uncharacterized protein</fullName>
    </submittedName>
</protein>